<comment type="caution">
    <text evidence="2">The sequence shown here is derived from an EMBL/GenBank/DDBJ whole genome shotgun (WGS) entry which is preliminary data.</text>
</comment>
<reference evidence="3" key="1">
    <citation type="submission" date="2020-01" db="EMBL/GenBank/DDBJ databases">
        <title>'Steroidobacter agaridevorans' sp. nov., agar-degrading bacteria isolated from rhizosphere soils.</title>
        <authorList>
            <person name="Ikenaga M."/>
            <person name="Kataoka M."/>
            <person name="Murouchi A."/>
            <person name="Katsuragi S."/>
            <person name="Sakai M."/>
        </authorList>
    </citation>
    <scope>NUCLEOTIDE SEQUENCE [LARGE SCALE GENOMIC DNA]</scope>
    <source>
        <strain evidence="3">YU21-B</strain>
    </source>
</reference>
<dbReference type="InterPro" id="IPR006311">
    <property type="entry name" value="TAT_signal"/>
</dbReference>
<dbReference type="Proteomes" id="UP000445000">
    <property type="component" value="Unassembled WGS sequence"/>
</dbReference>
<dbReference type="InterPro" id="IPR042245">
    <property type="entry name" value="Tgt2/MlaC_sf"/>
</dbReference>
<dbReference type="Pfam" id="PF05494">
    <property type="entry name" value="MlaC"/>
    <property type="match status" value="1"/>
</dbReference>
<evidence type="ECO:0000313" key="3">
    <source>
        <dbReference type="Proteomes" id="UP000445000"/>
    </source>
</evidence>
<evidence type="ECO:0000256" key="1">
    <source>
        <dbReference type="SAM" id="SignalP"/>
    </source>
</evidence>
<accession>A0A829YNB9</accession>
<dbReference type="Gene3D" id="3.10.450.710">
    <property type="entry name" value="Tgt2/MlaC"/>
    <property type="match status" value="1"/>
</dbReference>
<organism evidence="2 3">
    <name type="scientific">Steroidobacter agaridevorans</name>
    <dbReference type="NCBI Taxonomy" id="2695856"/>
    <lineage>
        <taxon>Bacteria</taxon>
        <taxon>Pseudomonadati</taxon>
        <taxon>Pseudomonadota</taxon>
        <taxon>Gammaproteobacteria</taxon>
        <taxon>Steroidobacterales</taxon>
        <taxon>Steroidobacteraceae</taxon>
        <taxon>Steroidobacter</taxon>
    </lineage>
</organism>
<keyword evidence="1" id="KW-0732">Signal</keyword>
<gene>
    <name evidence="2" type="ORF">GCM10011487_64210</name>
</gene>
<feature type="signal peptide" evidence="1">
    <location>
        <begin position="1"/>
        <end position="32"/>
    </location>
</feature>
<proteinExistence type="predicted"/>
<dbReference type="PROSITE" id="PS51318">
    <property type="entry name" value="TAT"/>
    <property type="match status" value="1"/>
</dbReference>
<name>A0A829YNB9_9GAMM</name>
<dbReference type="EMBL" id="BLJN01000009">
    <property type="protein sequence ID" value="GFE84421.1"/>
    <property type="molecule type" value="Genomic_DNA"/>
</dbReference>
<feature type="chain" id="PRO_5032958310" description="Toluene tolerance protein" evidence="1">
    <location>
        <begin position="33"/>
        <end position="226"/>
    </location>
</feature>
<dbReference type="PANTHER" id="PTHR36573:SF1">
    <property type="entry name" value="INTERMEMBRANE PHOSPHOLIPID TRANSPORT SYSTEM BINDING PROTEIN MLAC"/>
    <property type="match status" value="1"/>
</dbReference>
<evidence type="ECO:0008006" key="4">
    <source>
        <dbReference type="Google" id="ProtNLM"/>
    </source>
</evidence>
<evidence type="ECO:0000313" key="2">
    <source>
        <dbReference type="EMBL" id="GFE84421.1"/>
    </source>
</evidence>
<dbReference type="RefSeq" id="WP_161816028.1">
    <property type="nucleotide sequence ID" value="NZ_BLJN01000009.1"/>
</dbReference>
<dbReference type="InterPro" id="IPR008869">
    <property type="entry name" value="MlaC/ttg2D"/>
</dbReference>
<dbReference type="AlphaFoldDB" id="A0A829YNB9"/>
<dbReference type="PIRSF" id="PIRSF004649">
    <property type="entry name" value="MlaC"/>
    <property type="match status" value="1"/>
</dbReference>
<sequence>MSIFVKQSRRNILAAGLSLVATLGLFAGSAQAQDAAKLGPQELVSKVANDTLKDLDANRAEYAKNKGKVRELVDKNMLPYFDTAYSAQLVLAKHWRTATPEQRKRFVEAFYQSLLQNYGEALLEFTPDRLKILPFQGNPADKVATVRTEIRRDNGSRVPVNYSLRQTDSGWKAYDVQIEGVSYVKSFRTDFGAEIDQKGLEAVIQRLEQQVASGTVKKPTEKANPA</sequence>
<keyword evidence="3" id="KW-1185">Reference proteome</keyword>
<protein>
    <recommendedName>
        <fullName evidence="4">Toluene tolerance protein</fullName>
    </recommendedName>
</protein>
<dbReference type="PANTHER" id="PTHR36573">
    <property type="entry name" value="INTERMEMBRANE PHOSPHOLIPID TRANSPORT SYSTEM BINDING PROTEIN MLAC"/>
    <property type="match status" value="1"/>
</dbReference>